<name>A0A3M9NEJ4_9BACT</name>
<feature type="domain" description="YCII-related" evidence="2">
    <location>
        <begin position="1"/>
        <end position="81"/>
    </location>
</feature>
<dbReference type="Pfam" id="PF03795">
    <property type="entry name" value="YCII"/>
    <property type="match status" value="1"/>
</dbReference>
<accession>A0A3M9NEJ4</accession>
<comment type="caution">
    <text evidence="3">The sequence shown here is derived from an EMBL/GenBank/DDBJ whole genome shotgun (WGS) entry which is preliminary data.</text>
</comment>
<evidence type="ECO:0000259" key="2">
    <source>
        <dbReference type="Pfam" id="PF03795"/>
    </source>
</evidence>
<gene>
    <name evidence="3" type="ORF">EFY79_12215</name>
</gene>
<evidence type="ECO:0000313" key="3">
    <source>
        <dbReference type="EMBL" id="RNI35717.1"/>
    </source>
</evidence>
<dbReference type="RefSeq" id="WP_123120997.1">
    <property type="nucleotide sequence ID" value="NZ_RJJR01000009.1"/>
</dbReference>
<dbReference type="Gene3D" id="3.30.70.1060">
    <property type="entry name" value="Dimeric alpha+beta barrel"/>
    <property type="match status" value="1"/>
</dbReference>
<dbReference type="InterPro" id="IPR011008">
    <property type="entry name" value="Dimeric_a/b-barrel"/>
</dbReference>
<dbReference type="OrthoDB" id="9797014at2"/>
<dbReference type="AlphaFoldDB" id="A0A3M9NEJ4"/>
<organism evidence="3 4">
    <name type="scientific">Hanamia caeni</name>
    <dbReference type="NCBI Taxonomy" id="2294116"/>
    <lineage>
        <taxon>Bacteria</taxon>
        <taxon>Pseudomonadati</taxon>
        <taxon>Bacteroidota</taxon>
        <taxon>Chitinophagia</taxon>
        <taxon>Chitinophagales</taxon>
        <taxon>Chitinophagaceae</taxon>
        <taxon>Hanamia</taxon>
    </lineage>
</organism>
<dbReference type="Proteomes" id="UP000267223">
    <property type="component" value="Unassembled WGS sequence"/>
</dbReference>
<dbReference type="InterPro" id="IPR005545">
    <property type="entry name" value="YCII"/>
</dbReference>
<reference evidence="3 4" key="1">
    <citation type="submission" date="2018-11" db="EMBL/GenBank/DDBJ databases">
        <title>Draft genome sequence of Ferruginibacter sp. BO-59.</title>
        <authorList>
            <person name="Im W.T."/>
        </authorList>
    </citation>
    <scope>NUCLEOTIDE SEQUENCE [LARGE SCALE GENOMIC DNA]</scope>
    <source>
        <strain evidence="3 4">BO-59</strain>
    </source>
</reference>
<evidence type="ECO:0000313" key="4">
    <source>
        <dbReference type="Proteomes" id="UP000267223"/>
    </source>
</evidence>
<dbReference type="SUPFAM" id="SSF54909">
    <property type="entry name" value="Dimeric alpha+beta barrel"/>
    <property type="match status" value="1"/>
</dbReference>
<sequence>MKTVVIAESSGASMETIMSVYPRHKAIVDKYVAKGEVIGIGPFADRGNMAIFKSHLAAEQFVTEDPFILEGLVKSFVIRDWMDKMLPE</sequence>
<proteinExistence type="inferred from homology"/>
<keyword evidence="4" id="KW-1185">Reference proteome</keyword>
<comment type="similarity">
    <text evidence="1">Belongs to the YciI family.</text>
</comment>
<protein>
    <recommendedName>
        <fullName evidence="2">YCII-related domain-containing protein</fullName>
    </recommendedName>
</protein>
<evidence type="ECO:0000256" key="1">
    <source>
        <dbReference type="ARBA" id="ARBA00007689"/>
    </source>
</evidence>
<dbReference type="EMBL" id="RJJR01000009">
    <property type="protein sequence ID" value="RNI35717.1"/>
    <property type="molecule type" value="Genomic_DNA"/>
</dbReference>